<dbReference type="Gene3D" id="1.20.120.450">
    <property type="entry name" value="dinb family like domain"/>
    <property type="match status" value="1"/>
</dbReference>
<proteinExistence type="predicted"/>
<dbReference type="InterPro" id="IPR007061">
    <property type="entry name" value="MST-like"/>
</dbReference>
<dbReference type="InterPro" id="IPR034660">
    <property type="entry name" value="DinB/YfiT-like"/>
</dbReference>
<dbReference type="Proteomes" id="UP001596380">
    <property type="component" value="Unassembled WGS sequence"/>
</dbReference>
<sequence length="181" mass="20307">MPKFADLFVAPENDPRTDVSARADEKTMLVGFLRWQRQTLALKCSGLDPRALARRSVAFSGLSLLGLVRHMAEVERIWFRDRMAGQRTTPHYDTGDHPDAAFDDAAPDPEMVAEAWRIWQAEVDFAEAFVAQATDLDAMGADPSRSQVTLRWVLIHMVEEYARHNGHADFLRQGIDGAVGQ</sequence>
<evidence type="ECO:0000313" key="2">
    <source>
        <dbReference type="Proteomes" id="UP001596380"/>
    </source>
</evidence>
<dbReference type="SUPFAM" id="SSF109854">
    <property type="entry name" value="DinB/YfiT-like putative metalloenzymes"/>
    <property type="match status" value="1"/>
</dbReference>
<name>A0ABW2CCV6_9ACTN</name>
<dbReference type="RefSeq" id="WP_175250075.1">
    <property type="nucleotide sequence ID" value="NZ_JBHSXS010000003.1"/>
</dbReference>
<reference evidence="2" key="1">
    <citation type="journal article" date="2019" name="Int. J. Syst. Evol. Microbiol.">
        <title>The Global Catalogue of Microorganisms (GCM) 10K type strain sequencing project: providing services to taxonomists for standard genome sequencing and annotation.</title>
        <authorList>
            <consortium name="The Broad Institute Genomics Platform"/>
            <consortium name="The Broad Institute Genome Sequencing Center for Infectious Disease"/>
            <person name="Wu L."/>
            <person name="Ma J."/>
        </authorList>
    </citation>
    <scope>NUCLEOTIDE SEQUENCE [LARGE SCALE GENOMIC DNA]</scope>
    <source>
        <strain evidence="2">JCM 3369</strain>
    </source>
</reference>
<keyword evidence="2" id="KW-1185">Reference proteome</keyword>
<dbReference type="EMBL" id="JBHSXS010000003">
    <property type="protein sequence ID" value="MFC6879616.1"/>
    <property type="molecule type" value="Genomic_DNA"/>
</dbReference>
<protein>
    <submittedName>
        <fullName evidence="1">DinB family protein</fullName>
    </submittedName>
</protein>
<dbReference type="Pfam" id="PF04978">
    <property type="entry name" value="MST"/>
    <property type="match status" value="1"/>
</dbReference>
<evidence type="ECO:0000313" key="1">
    <source>
        <dbReference type="EMBL" id="MFC6879616.1"/>
    </source>
</evidence>
<comment type="caution">
    <text evidence="1">The sequence shown here is derived from an EMBL/GenBank/DDBJ whole genome shotgun (WGS) entry which is preliminary data.</text>
</comment>
<organism evidence="1 2">
    <name type="scientific">Actinomadura yumaensis</name>
    <dbReference type="NCBI Taxonomy" id="111807"/>
    <lineage>
        <taxon>Bacteria</taxon>
        <taxon>Bacillati</taxon>
        <taxon>Actinomycetota</taxon>
        <taxon>Actinomycetes</taxon>
        <taxon>Streptosporangiales</taxon>
        <taxon>Thermomonosporaceae</taxon>
        <taxon>Actinomadura</taxon>
    </lineage>
</organism>
<gene>
    <name evidence="1" type="ORF">ACFQKB_07530</name>
</gene>
<accession>A0ABW2CCV6</accession>